<organism evidence="1 2">
    <name type="scientific">Vigna mungo</name>
    <name type="common">Black gram</name>
    <name type="synonym">Phaseolus mungo</name>
    <dbReference type="NCBI Taxonomy" id="3915"/>
    <lineage>
        <taxon>Eukaryota</taxon>
        <taxon>Viridiplantae</taxon>
        <taxon>Streptophyta</taxon>
        <taxon>Embryophyta</taxon>
        <taxon>Tracheophyta</taxon>
        <taxon>Spermatophyta</taxon>
        <taxon>Magnoliopsida</taxon>
        <taxon>eudicotyledons</taxon>
        <taxon>Gunneridae</taxon>
        <taxon>Pentapetalae</taxon>
        <taxon>rosids</taxon>
        <taxon>fabids</taxon>
        <taxon>Fabales</taxon>
        <taxon>Fabaceae</taxon>
        <taxon>Papilionoideae</taxon>
        <taxon>50 kb inversion clade</taxon>
        <taxon>NPAAA clade</taxon>
        <taxon>indigoferoid/millettioid clade</taxon>
        <taxon>Phaseoleae</taxon>
        <taxon>Vigna</taxon>
    </lineage>
</organism>
<evidence type="ECO:0000313" key="1">
    <source>
        <dbReference type="EMBL" id="WVZ02163.1"/>
    </source>
</evidence>
<gene>
    <name evidence="1" type="ORF">V8G54_022969</name>
</gene>
<dbReference type="Proteomes" id="UP001374535">
    <property type="component" value="Chromosome 7"/>
</dbReference>
<name>A0AAQ3RR43_VIGMU</name>
<sequence length="143" mass="16112">MVESYSNTLIFLFTPAVAKNSASRSKLTEHTRLKECKRSPCFRSALTFNLLKDRYFCKPSRKGFAQGIFPSLNCSFDATLLTQLLSVTTKDPLPLADTGVCSTTCTFPEEYDDFDLVEKYACSSFLKFFKNCGLLESLLSSFF</sequence>
<reference evidence="1 2" key="1">
    <citation type="journal article" date="2023" name="Life. Sci Alliance">
        <title>Evolutionary insights into 3D genome organization and epigenetic landscape of Vigna mungo.</title>
        <authorList>
            <person name="Junaid A."/>
            <person name="Singh B."/>
            <person name="Bhatia S."/>
        </authorList>
    </citation>
    <scope>NUCLEOTIDE SEQUENCE [LARGE SCALE GENOMIC DNA]</scope>
    <source>
        <strain evidence="1">Urdbean</strain>
    </source>
</reference>
<proteinExistence type="predicted"/>
<evidence type="ECO:0000313" key="2">
    <source>
        <dbReference type="Proteomes" id="UP001374535"/>
    </source>
</evidence>
<dbReference type="EMBL" id="CP144694">
    <property type="protein sequence ID" value="WVZ02163.1"/>
    <property type="molecule type" value="Genomic_DNA"/>
</dbReference>
<keyword evidence="2" id="KW-1185">Reference proteome</keyword>
<protein>
    <submittedName>
        <fullName evidence="1">Uncharacterized protein</fullName>
    </submittedName>
</protein>
<accession>A0AAQ3RR43</accession>
<dbReference type="AlphaFoldDB" id="A0AAQ3RR43"/>